<comment type="caution">
    <text evidence="4">The sequence shown here is derived from an EMBL/GenBank/DDBJ whole genome shotgun (WGS) entry which is preliminary data.</text>
</comment>
<proteinExistence type="predicted"/>
<dbReference type="Proteomes" id="UP001198565">
    <property type="component" value="Unassembled WGS sequence"/>
</dbReference>
<protein>
    <recommendedName>
        <fullName evidence="6">Zinc-finger domain-containing protein</fullName>
    </recommendedName>
</protein>
<keyword evidence="3" id="KW-0472">Membrane</keyword>
<evidence type="ECO:0000256" key="3">
    <source>
        <dbReference type="SAM" id="Phobius"/>
    </source>
</evidence>
<evidence type="ECO:0000313" key="5">
    <source>
        <dbReference type="Proteomes" id="UP001198565"/>
    </source>
</evidence>
<name>A0ABS7QSZ9_9ACTN</name>
<evidence type="ECO:0000256" key="2">
    <source>
        <dbReference type="ARBA" id="ARBA00023163"/>
    </source>
</evidence>
<feature type="transmembrane region" description="Helical" evidence="3">
    <location>
        <begin position="65"/>
        <end position="85"/>
    </location>
</feature>
<accession>A0ABS7QSZ9</accession>
<keyword evidence="3" id="KW-0812">Transmembrane</keyword>
<organism evidence="4 5">
    <name type="scientific">Streptantibioticus parmotrematis</name>
    <dbReference type="NCBI Taxonomy" id="2873249"/>
    <lineage>
        <taxon>Bacteria</taxon>
        <taxon>Bacillati</taxon>
        <taxon>Actinomycetota</taxon>
        <taxon>Actinomycetes</taxon>
        <taxon>Kitasatosporales</taxon>
        <taxon>Streptomycetaceae</taxon>
        <taxon>Streptantibioticus</taxon>
    </lineage>
</organism>
<evidence type="ECO:0008006" key="6">
    <source>
        <dbReference type="Google" id="ProtNLM"/>
    </source>
</evidence>
<evidence type="ECO:0000256" key="1">
    <source>
        <dbReference type="ARBA" id="ARBA00023015"/>
    </source>
</evidence>
<keyword evidence="2" id="KW-0804">Transcription</keyword>
<dbReference type="Gene3D" id="1.10.10.1320">
    <property type="entry name" value="Anti-sigma factor, zinc-finger domain"/>
    <property type="match status" value="1"/>
</dbReference>
<reference evidence="4 5" key="1">
    <citation type="submission" date="2021-08" db="EMBL/GenBank/DDBJ databases">
        <title>Streptomyces sp. PTM05 isolated from lichen.</title>
        <authorList>
            <person name="Somphong A."/>
            <person name="Phongsopitanun W."/>
            <person name="Tanasupawat S."/>
        </authorList>
    </citation>
    <scope>NUCLEOTIDE SEQUENCE [LARGE SCALE GENOMIC DNA]</scope>
    <source>
        <strain evidence="4 5">Ptm05</strain>
    </source>
</reference>
<gene>
    <name evidence="4" type="ORF">K7472_15760</name>
</gene>
<keyword evidence="3" id="KW-1133">Transmembrane helix</keyword>
<keyword evidence="5" id="KW-1185">Reference proteome</keyword>
<keyword evidence="1" id="KW-0805">Transcription regulation</keyword>
<evidence type="ECO:0000313" key="4">
    <source>
        <dbReference type="EMBL" id="MBY8886310.1"/>
    </source>
</evidence>
<dbReference type="InterPro" id="IPR041916">
    <property type="entry name" value="Anti_sigma_zinc_sf"/>
</dbReference>
<dbReference type="EMBL" id="JAINVZ010000009">
    <property type="protein sequence ID" value="MBY8886310.1"/>
    <property type="molecule type" value="Genomic_DNA"/>
</dbReference>
<sequence length="203" mass="21066">MDRFEQHLAVCGTCSARLEELSGLVPILAEIGQDGPPRPPDGALLDRLLAEVAGERRTKRRWRRLMAVAAAALIVAGPTAAVVSMETTSSPPAAGQSFAHSYTATDAGTGVSATIGLTARQWGTQIDMRLSDVGGPRTCHLVVVGTHGQQETVANWTVPPGGYASGGKPRPISVSGATAMSPSDIARFDVITTQGQKLVSVPA</sequence>